<keyword evidence="8" id="KW-1185">Reference proteome</keyword>
<dbReference type="PANTHER" id="PTHR37955">
    <property type="entry name" value="TELLURITE RESISTANCE PROTEIN TEHA"/>
    <property type="match status" value="1"/>
</dbReference>
<dbReference type="Gene3D" id="1.50.10.150">
    <property type="entry name" value="Voltage-dependent anion channel"/>
    <property type="match status" value="1"/>
</dbReference>
<proteinExistence type="predicted"/>
<protein>
    <submittedName>
        <fullName evidence="7">Tellurium resistance protein</fullName>
    </submittedName>
</protein>
<dbReference type="Proteomes" id="UP000555411">
    <property type="component" value="Unassembled WGS sequence"/>
</dbReference>
<keyword evidence="2 6" id="KW-0812">Transmembrane</keyword>
<keyword evidence="4 6" id="KW-0472">Membrane</keyword>
<evidence type="ECO:0000256" key="3">
    <source>
        <dbReference type="ARBA" id="ARBA00022989"/>
    </source>
</evidence>
<keyword evidence="3 6" id="KW-1133">Transmembrane helix</keyword>
<dbReference type="PANTHER" id="PTHR37955:SF1">
    <property type="entry name" value="DEP DOMAIN-CONTAINING PROTEIN"/>
    <property type="match status" value="1"/>
</dbReference>
<feature type="transmembrane region" description="Helical" evidence="6">
    <location>
        <begin position="239"/>
        <end position="256"/>
    </location>
</feature>
<feature type="transmembrane region" description="Helical" evidence="6">
    <location>
        <begin position="100"/>
        <end position="118"/>
    </location>
</feature>
<evidence type="ECO:0000313" key="7">
    <source>
        <dbReference type="EMBL" id="MBC2835558.1"/>
    </source>
</evidence>
<dbReference type="GO" id="GO:0005886">
    <property type="term" value="C:plasma membrane"/>
    <property type="evidence" value="ECO:0007669"/>
    <property type="project" value="TreeGrafter"/>
</dbReference>
<dbReference type="Pfam" id="PF03595">
    <property type="entry name" value="SLAC1"/>
    <property type="match status" value="1"/>
</dbReference>
<gene>
    <name evidence="7" type="ORF">H7F16_08565</name>
</gene>
<organism evidence="7 8">
    <name type="scientific">Paragemmobacter straminiformis</name>
    <dbReference type="NCBI Taxonomy" id="2045119"/>
    <lineage>
        <taxon>Bacteria</taxon>
        <taxon>Pseudomonadati</taxon>
        <taxon>Pseudomonadota</taxon>
        <taxon>Alphaproteobacteria</taxon>
        <taxon>Rhodobacterales</taxon>
        <taxon>Paracoccaceae</taxon>
        <taxon>Paragemmobacter</taxon>
    </lineage>
</organism>
<evidence type="ECO:0000256" key="2">
    <source>
        <dbReference type="ARBA" id="ARBA00022692"/>
    </source>
</evidence>
<evidence type="ECO:0000256" key="4">
    <source>
        <dbReference type="ARBA" id="ARBA00023136"/>
    </source>
</evidence>
<feature type="transmembrane region" description="Helical" evidence="6">
    <location>
        <begin position="268"/>
        <end position="287"/>
    </location>
</feature>
<dbReference type="RefSeq" id="WP_185797147.1">
    <property type="nucleotide sequence ID" value="NZ_JACLQD010000002.1"/>
</dbReference>
<dbReference type="InterPro" id="IPR052951">
    <property type="entry name" value="Tellurite_res_ion_channel"/>
</dbReference>
<evidence type="ECO:0000256" key="5">
    <source>
        <dbReference type="SAM" id="MobiDB-lite"/>
    </source>
</evidence>
<dbReference type="EMBL" id="JACLQD010000002">
    <property type="protein sequence ID" value="MBC2835558.1"/>
    <property type="molecule type" value="Genomic_DNA"/>
</dbReference>
<dbReference type="AlphaFoldDB" id="A0A842I992"/>
<feature type="transmembrane region" description="Helical" evidence="6">
    <location>
        <begin position="60"/>
        <end position="79"/>
    </location>
</feature>
<feature type="transmembrane region" description="Helical" evidence="6">
    <location>
        <begin position="293"/>
        <end position="314"/>
    </location>
</feature>
<accession>A0A842I992</accession>
<feature type="transmembrane region" description="Helical" evidence="6">
    <location>
        <begin position="158"/>
        <end position="178"/>
    </location>
</feature>
<sequence>MEPARHRPKMFPPPEFPPRKPRRFARTPPAIFPPILGLLGLGLALRRGFAALSLPAEIADLLLGMAAMLWAFALFAYLAKCAQRAGVVAQDLRVLPGRNGLATATMGGMAVAAALVPVAPALAFALLVAALAAHLALAITVTALFLRLPAAARPVDPGWHLVYVGAIVGGLAAEPLGLHGLSDALFGLSLTAAVLIWVASALQFAKATPPAPLRPLLAIHLSPAALLSTTATVNGWPMLALAFAAFGTALLVALLSQARWITAAGFSPMWGAFTFPLAAFSAALLALKGPFALGGLFLLAVATLAIPAIAWRIFTLWGAGTLAAKTNAAEA</sequence>
<dbReference type="GO" id="GO:0046583">
    <property type="term" value="F:monoatomic cation efflux transmembrane transporter activity"/>
    <property type="evidence" value="ECO:0007669"/>
    <property type="project" value="TreeGrafter"/>
</dbReference>
<dbReference type="InterPro" id="IPR038665">
    <property type="entry name" value="Voltage-dep_anion_channel_sf"/>
</dbReference>
<dbReference type="InterPro" id="IPR004695">
    <property type="entry name" value="SLAC1/Mae1/Ssu1/TehA"/>
</dbReference>
<evidence type="ECO:0000313" key="8">
    <source>
        <dbReference type="Proteomes" id="UP000555411"/>
    </source>
</evidence>
<comment type="caution">
    <text evidence="7">The sequence shown here is derived from an EMBL/GenBank/DDBJ whole genome shotgun (WGS) entry which is preliminary data.</text>
</comment>
<feature type="transmembrane region" description="Helical" evidence="6">
    <location>
        <begin position="124"/>
        <end position="146"/>
    </location>
</feature>
<reference evidence="7 8" key="1">
    <citation type="journal article" date="2017" name="Int. J. Syst. Evol. Microbiol.">
        <title>Gemmobacter straminiformis sp. nov., isolated from an artificial fountain.</title>
        <authorList>
            <person name="Kang J.Y."/>
            <person name="Kim M.J."/>
            <person name="Chun J."/>
            <person name="Son K.P."/>
            <person name="Jahng K.Y."/>
        </authorList>
    </citation>
    <scope>NUCLEOTIDE SEQUENCE [LARGE SCALE GENOMIC DNA]</scope>
    <source>
        <strain evidence="7 8">CAM-8</strain>
    </source>
</reference>
<evidence type="ECO:0000256" key="1">
    <source>
        <dbReference type="ARBA" id="ARBA00004141"/>
    </source>
</evidence>
<feature type="region of interest" description="Disordered" evidence="5">
    <location>
        <begin position="1"/>
        <end position="22"/>
    </location>
</feature>
<comment type="subcellular location">
    <subcellularLocation>
        <location evidence="1">Membrane</location>
        <topology evidence="1">Multi-pass membrane protein</topology>
    </subcellularLocation>
</comment>
<evidence type="ECO:0000256" key="6">
    <source>
        <dbReference type="SAM" id="Phobius"/>
    </source>
</evidence>
<name>A0A842I992_9RHOB</name>